<dbReference type="Pfam" id="PF00132">
    <property type="entry name" value="Hexapep"/>
    <property type="match status" value="1"/>
</dbReference>
<dbReference type="GO" id="GO:0016740">
    <property type="term" value="F:transferase activity"/>
    <property type="evidence" value="ECO:0007669"/>
    <property type="project" value="UniProtKB-KW"/>
</dbReference>
<organism evidence="1 2">
    <name type="scientific">Fluviicoccus keumensis</name>
    <dbReference type="NCBI Taxonomy" id="1435465"/>
    <lineage>
        <taxon>Bacteria</taxon>
        <taxon>Pseudomonadati</taxon>
        <taxon>Pseudomonadota</taxon>
        <taxon>Gammaproteobacteria</taxon>
        <taxon>Moraxellales</taxon>
        <taxon>Moraxellaceae</taxon>
        <taxon>Fluviicoccus</taxon>
    </lineage>
</organism>
<protein>
    <submittedName>
        <fullName evidence="1">Carbonic anhydrase/acetyltransferase-like protein (Isoleucine patch superfamily)</fullName>
    </submittedName>
</protein>
<evidence type="ECO:0000313" key="1">
    <source>
        <dbReference type="EMBL" id="RZU46903.1"/>
    </source>
</evidence>
<dbReference type="OrthoDB" id="9803036at2"/>
<dbReference type="PANTHER" id="PTHR13061:SF56">
    <property type="entry name" value="PROTEIN YRDA"/>
    <property type="match status" value="1"/>
</dbReference>
<proteinExistence type="predicted"/>
<name>A0A4Q7ZAI6_9GAMM</name>
<dbReference type="AlphaFoldDB" id="A0A4Q7ZAI6"/>
<comment type="caution">
    <text evidence="1">The sequence shown here is derived from an EMBL/GenBank/DDBJ whole genome shotgun (WGS) entry which is preliminary data.</text>
</comment>
<dbReference type="CDD" id="cd04645">
    <property type="entry name" value="LbH_gamma_CA_like"/>
    <property type="match status" value="1"/>
</dbReference>
<dbReference type="PANTHER" id="PTHR13061">
    <property type="entry name" value="DYNACTIN SUBUNIT P25"/>
    <property type="match status" value="1"/>
</dbReference>
<dbReference type="Gene3D" id="2.160.10.10">
    <property type="entry name" value="Hexapeptide repeat proteins"/>
    <property type="match status" value="1"/>
</dbReference>
<dbReference type="SUPFAM" id="SSF51161">
    <property type="entry name" value="Trimeric LpxA-like enzymes"/>
    <property type="match status" value="1"/>
</dbReference>
<dbReference type="InterPro" id="IPR047324">
    <property type="entry name" value="LbH_gamma_CA-like"/>
</dbReference>
<dbReference type="RefSeq" id="WP_130411937.1">
    <property type="nucleotide sequence ID" value="NZ_SHKX01000011.1"/>
</dbReference>
<keyword evidence="1" id="KW-0808">Transferase</keyword>
<gene>
    <name evidence="1" type="ORF">EV700_1288</name>
</gene>
<dbReference type="InterPro" id="IPR001451">
    <property type="entry name" value="Hexapep"/>
</dbReference>
<dbReference type="InterPro" id="IPR011004">
    <property type="entry name" value="Trimer_LpxA-like_sf"/>
</dbReference>
<sequence>MAIRPFDGIRPVVAESCYVDDTAVVIGDVELADSVSVWPMAVIRGDVNSIRIGEGSNIQDFAMLHVTHKRPADPEGAPLVIGKRVTIAHHVSLHGCTIGDEVLIGIGSIVMDRVVIEPRVLVGAGSLVPPGKRLESGWLYIGNPVKKARPLTEGELAWFRYSAEHYIRLAGKHAASREE</sequence>
<dbReference type="EMBL" id="SHKX01000011">
    <property type="protein sequence ID" value="RZU46903.1"/>
    <property type="molecule type" value="Genomic_DNA"/>
</dbReference>
<keyword evidence="2" id="KW-1185">Reference proteome</keyword>
<reference evidence="1 2" key="1">
    <citation type="submission" date="2019-02" db="EMBL/GenBank/DDBJ databases">
        <title>Genomic Encyclopedia of Type Strains, Phase IV (KMG-IV): sequencing the most valuable type-strain genomes for metagenomic binning, comparative biology and taxonomic classification.</title>
        <authorList>
            <person name="Goeker M."/>
        </authorList>
    </citation>
    <scope>NUCLEOTIDE SEQUENCE [LARGE SCALE GENOMIC DNA]</scope>
    <source>
        <strain evidence="1 2">DSM 105135</strain>
    </source>
</reference>
<evidence type="ECO:0000313" key="2">
    <source>
        <dbReference type="Proteomes" id="UP000292423"/>
    </source>
</evidence>
<accession>A0A4Q7ZAI6</accession>
<dbReference type="Proteomes" id="UP000292423">
    <property type="component" value="Unassembled WGS sequence"/>
</dbReference>
<dbReference type="InterPro" id="IPR050484">
    <property type="entry name" value="Transf_Hexapept/Carb_Anhydrase"/>
</dbReference>